<dbReference type="SUPFAM" id="SSF50978">
    <property type="entry name" value="WD40 repeat-like"/>
    <property type="match status" value="1"/>
</dbReference>
<feature type="region of interest" description="Disordered" evidence="7">
    <location>
        <begin position="104"/>
        <end position="126"/>
    </location>
</feature>
<dbReference type="STRING" id="1229662.W3X069"/>
<feature type="repeat" description="WD" evidence="6">
    <location>
        <begin position="764"/>
        <end position="805"/>
    </location>
</feature>
<gene>
    <name evidence="9" type="ORF">PFICI_09391</name>
</gene>
<evidence type="ECO:0000256" key="5">
    <source>
        <dbReference type="ARBA" id="ARBA00023054"/>
    </source>
</evidence>
<dbReference type="Pfam" id="PF00400">
    <property type="entry name" value="WD40"/>
    <property type="match status" value="4"/>
</dbReference>
<evidence type="ECO:0000313" key="10">
    <source>
        <dbReference type="Proteomes" id="UP000030651"/>
    </source>
</evidence>
<feature type="domain" description="Striatin N-terminal" evidence="8">
    <location>
        <begin position="39"/>
        <end position="190"/>
    </location>
</feature>
<keyword evidence="5" id="KW-0175">Coiled coil</keyword>
<feature type="compositionally biased region" description="Low complexity" evidence="7">
    <location>
        <begin position="591"/>
        <end position="610"/>
    </location>
</feature>
<dbReference type="eggNOG" id="KOG0642">
    <property type="taxonomic scope" value="Eukaryota"/>
</dbReference>
<dbReference type="InterPro" id="IPR051488">
    <property type="entry name" value="WD_repeat_striatin"/>
</dbReference>
<keyword evidence="10" id="KW-1185">Reference proteome</keyword>
<feature type="region of interest" description="Disordered" evidence="7">
    <location>
        <begin position="580"/>
        <end position="624"/>
    </location>
</feature>
<proteinExistence type="inferred from homology"/>
<dbReference type="InParanoid" id="W3X069"/>
<feature type="repeat" description="WD" evidence="6">
    <location>
        <begin position="559"/>
        <end position="587"/>
    </location>
</feature>
<feature type="compositionally biased region" description="Polar residues" evidence="7">
    <location>
        <begin position="345"/>
        <end position="355"/>
    </location>
</feature>
<feature type="region of interest" description="Disordered" evidence="7">
    <location>
        <begin position="302"/>
        <end position="404"/>
    </location>
</feature>
<dbReference type="HOGENOM" id="CLU_009046_0_0_1"/>
<dbReference type="SMART" id="SM00320">
    <property type="entry name" value="WD40"/>
    <property type="match status" value="7"/>
</dbReference>
<dbReference type="GeneID" id="19274404"/>
<protein>
    <recommendedName>
        <fullName evidence="8">Striatin N-terminal domain-containing protein</fullName>
    </recommendedName>
</protein>
<dbReference type="InterPro" id="IPR013258">
    <property type="entry name" value="Striatin_N"/>
</dbReference>
<evidence type="ECO:0000313" key="9">
    <source>
        <dbReference type="EMBL" id="ETS79538.1"/>
    </source>
</evidence>
<dbReference type="PROSITE" id="PS50294">
    <property type="entry name" value="WD_REPEATS_REGION"/>
    <property type="match status" value="1"/>
</dbReference>
<dbReference type="PRINTS" id="PR00320">
    <property type="entry name" value="GPROTEINBRPT"/>
</dbReference>
<comment type="similarity">
    <text evidence="1">Belongs to the WD repeat striatin family.</text>
</comment>
<keyword evidence="2 6" id="KW-0853">WD repeat</keyword>
<evidence type="ECO:0000256" key="7">
    <source>
        <dbReference type="SAM" id="MobiDB-lite"/>
    </source>
</evidence>
<evidence type="ECO:0000256" key="4">
    <source>
        <dbReference type="ARBA" id="ARBA00022860"/>
    </source>
</evidence>
<dbReference type="InterPro" id="IPR001680">
    <property type="entry name" value="WD40_rpt"/>
</dbReference>
<dbReference type="OMA" id="SKCSQEV"/>
<dbReference type="PANTHER" id="PTHR15653">
    <property type="entry name" value="STRIATIN"/>
    <property type="match status" value="1"/>
</dbReference>
<dbReference type="InterPro" id="IPR036322">
    <property type="entry name" value="WD40_repeat_dom_sf"/>
</dbReference>
<dbReference type="PROSITE" id="PS50082">
    <property type="entry name" value="WD_REPEATS_2"/>
    <property type="match status" value="2"/>
</dbReference>
<dbReference type="Gene3D" id="1.20.5.300">
    <property type="match status" value="1"/>
</dbReference>
<feature type="region of interest" description="Disordered" evidence="7">
    <location>
        <begin position="704"/>
        <end position="730"/>
    </location>
</feature>
<accession>W3X069</accession>
<evidence type="ECO:0000256" key="6">
    <source>
        <dbReference type="PROSITE-ProRule" id="PRU00221"/>
    </source>
</evidence>
<dbReference type="AlphaFoldDB" id="W3X069"/>
<dbReference type="Proteomes" id="UP000030651">
    <property type="component" value="Unassembled WGS sequence"/>
</dbReference>
<dbReference type="Pfam" id="PF08232">
    <property type="entry name" value="Striatin"/>
    <property type="match status" value="1"/>
</dbReference>
<dbReference type="InterPro" id="IPR015943">
    <property type="entry name" value="WD40/YVTN_repeat-like_dom_sf"/>
</dbReference>
<organism evidence="9 10">
    <name type="scientific">Pestalotiopsis fici (strain W106-1 / CGMCC3.15140)</name>
    <dbReference type="NCBI Taxonomy" id="1229662"/>
    <lineage>
        <taxon>Eukaryota</taxon>
        <taxon>Fungi</taxon>
        <taxon>Dikarya</taxon>
        <taxon>Ascomycota</taxon>
        <taxon>Pezizomycotina</taxon>
        <taxon>Sordariomycetes</taxon>
        <taxon>Xylariomycetidae</taxon>
        <taxon>Amphisphaeriales</taxon>
        <taxon>Sporocadaceae</taxon>
        <taxon>Pestalotiopsis</taxon>
    </lineage>
</organism>
<dbReference type="EMBL" id="KI912114">
    <property type="protein sequence ID" value="ETS79538.1"/>
    <property type="molecule type" value="Genomic_DNA"/>
</dbReference>
<name>W3X069_PESFW</name>
<dbReference type="GO" id="GO:0005516">
    <property type="term" value="F:calmodulin binding"/>
    <property type="evidence" value="ECO:0007669"/>
    <property type="project" value="UniProtKB-KW"/>
</dbReference>
<feature type="compositionally biased region" description="Basic residues" evidence="7">
    <location>
        <begin position="378"/>
        <end position="389"/>
    </location>
</feature>
<dbReference type="RefSeq" id="XP_007836163.1">
    <property type="nucleotide sequence ID" value="XM_007837972.1"/>
</dbReference>
<keyword evidence="4" id="KW-0112">Calmodulin-binding</keyword>
<dbReference type="InterPro" id="IPR020472">
    <property type="entry name" value="WD40_PAC1"/>
</dbReference>
<evidence type="ECO:0000256" key="1">
    <source>
        <dbReference type="ARBA" id="ARBA00009616"/>
    </source>
</evidence>
<feature type="compositionally biased region" description="Polar residues" evidence="7">
    <location>
        <begin position="104"/>
        <end position="115"/>
    </location>
</feature>
<evidence type="ECO:0000256" key="3">
    <source>
        <dbReference type="ARBA" id="ARBA00022737"/>
    </source>
</evidence>
<evidence type="ECO:0000256" key="2">
    <source>
        <dbReference type="ARBA" id="ARBA00022574"/>
    </source>
</evidence>
<sequence length="843" mass="90357">MSWQQVSAMGGGNMGNLGGQDLGGLPANGLNQPHATEYTLQGVMRFLQTEWHRHERDRNAWEIERQEMKGRIAALEGSARRADATQKALRRYVGILEKKVKDQTTQITRKSQGSDAGSVDEHAVKQPPPKVDRAALIAEKLQSSNEKPKEDIAGLEGLIGERGQEEEDREQLRTFLDQCQNEFMYLMITPANPIPPRDSPPLPMLDDVRDGEYGVPGGMQPLDAAFRALHLNQNHVKDPGLRSQPNHAAPMQQSQIPGLARQNVQELQSAPMVRANENPSVTYNNTNPDWQAPVGVALTSRDDVPIKTNHTNEYPRQTAVEETEKRALGEPDGWDFGEGAFPEAASSQPLQNLSSHRPDTDVFPAAENPPKSPNRGANSHRRKTSLSRRRSLDQELSLNSLSHKSDSGNFKLRYGLRGHLNTVRTVIFSGGGSPGEPEICTAGDDGLIKRFHIPRENPAHMSTSASDLDVPADFTHRGHNGAVLCLTSWSPSPNFSTGGRAQGDGWIFSGGQDASIRVWERGRVDPKATIDGHTDAVWAVCVLPATLGAVFGQTSSYGSPDRILLASGSADGAVKVWTVSAPPQLTSPQPSTGRRATGSRGRGNSMSSGSQFPNTPQPNMTSSTPFHSTLVHDIKRANGSKASPTCITPLSNNGEAFVVSYSDAAIIIYDTKTGEEIGTMASLETFDGTPGTSVNAVVATTAGLEQSSGPGLGDEDANAPSGGAGPTGGGLGAGSGIEGVIISGHEDRYVRFFDANSGQCTYNMLAHPAAISALSLSPDGRELVSAGHDASLRFWSLEKRSCTQEITTHRIMRGEGVCSVVWSNDGRWVVSSGGDGTVKVFAR</sequence>
<feature type="compositionally biased region" description="Polar residues" evidence="7">
    <location>
        <begin position="611"/>
        <end position="624"/>
    </location>
</feature>
<feature type="compositionally biased region" description="Polar residues" evidence="7">
    <location>
        <begin position="581"/>
        <end position="590"/>
    </location>
</feature>
<keyword evidence="3" id="KW-0677">Repeat</keyword>
<dbReference type="KEGG" id="pfy:PFICI_09391"/>
<dbReference type="OrthoDB" id="727118at2759"/>
<dbReference type="PANTHER" id="PTHR15653:SF0">
    <property type="entry name" value="CONNECTOR OF KINASE TO AP-1, ISOFORM E"/>
    <property type="match status" value="1"/>
</dbReference>
<evidence type="ECO:0000259" key="8">
    <source>
        <dbReference type="Pfam" id="PF08232"/>
    </source>
</evidence>
<dbReference type="Gene3D" id="2.130.10.10">
    <property type="entry name" value="YVTN repeat-like/Quinoprotein amine dehydrogenase"/>
    <property type="match status" value="2"/>
</dbReference>
<reference evidence="10" key="1">
    <citation type="journal article" date="2015" name="BMC Genomics">
        <title>Genomic and transcriptomic analysis of the endophytic fungus Pestalotiopsis fici reveals its lifestyle and high potential for synthesis of natural products.</title>
        <authorList>
            <person name="Wang X."/>
            <person name="Zhang X."/>
            <person name="Liu L."/>
            <person name="Xiang M."/>
            <person name="Wang W."/>
            <person name="Sun X."/>
            <person name="Che Y."/>
            <person name="Guo L."/>
            <person name="Liu G."/>
            <person name="Guo L."/>
            <person name="Wang C."/>
            <person name="Yin W.B."/>
            <person name="Stadler M."/>
            <person name="Zhang X."/>
            <person name="Liu X."/>
        </authorList>
    </citation>
    <scope>NUCLEOTIDE SEQUENCE [LARGE SCALE GENOMIC DNA]</scope>
    <source>
        <strain evidence="10">W106-1 / CGMCC3.15140</strain>
    </source>
</reference>